<evidence type="ECO:0000313" key="9">
    <source>
        <dbReference type="EMBL" id="MBB5780696.1"/>
    </source>
</evidence>
<dbReference type="GO" id="GO:0042597">
    <property type="term" value="C:periplasmic space"/>
    <property type="evidence" value="ECO:0007669"/>
    <property type="project" value="InterPro"/>
</dbReference>
<feature type="signal peptide" evidence="7">
    <location>
        <begin position="1"/>
        <end position="28"/>
    </location>
</feature>
<evidence type="ECO:0000256" key="2">
    <source>
        <dbReference type="ARBA" id="ARBA00022723"/>
    </source>
</evidence>
<feature type="chain" id="PRO_5031439301" evidence="7">
    <location>
        <begin position="29"/>
        <end position="196"/>
    </location>
</feature>
<dbReference type="GO" id="GO:0006825">
    <property type="term" value="P:copper ion transport"/>
    <property type="evidence" value="ECO:0007669"/>
    <property type="project" value="InterPro"/>
</dbReference>
<dbReference type="SUPFAM" id="SSF81296">
    <property type="entry name" value="E set domains"/>
    <property type="match status" value="1"/>
</dbReference>
<dbReference type="GO" id="GO:0005507">
    <property type="term" value="F:copper ion binding"/>
    <property type="evidence" value="ECO:0007669"/>
    <property type="project" value="InterPro"/>
</dbReference>
<keyword evidence="6" id="KW-0472">Membrane</keyword>
<evidence type="ECO:0000256" key="4">
    <source>
        <dbReference type="ARBA" id="ARBA00023008"/>
    </source>
</evidence>
<dbReference type="InterPro" id="IPR014755">
    <property type="entry name" value="Cu-Rt/internalin_Ig-like"/>
</dbReference>
<gene>
    <name evidence="9" type="ORF">HD596_007452</name>
</gene>
<reference evidence="9 10" key="1">
    <citation type="submission" date="2020-08" db="EMBL/GenBank/DDBJ databases">
        <title>Sequencing the genomes of 1000 actinobacteria strains.</title>
        <authorList>
            <person name="Klenk H.-P."/>
        </authorList>
    </citation>
    <scope>NUCLEOTIDE SEQUENCE [LARGE SCALE GENOMIC DNA]</scope>
    <source>
        <strain evidence="9 10">DSM 45507</strain>
    </source>
</reference>
<evidence type="ECO:0000256" key="3">
    <source>
        <dbReference type="ARBA" id="ARBA00022729"/>
    </source>
</evidence>
<dbReference type="InterPro" id="IPR014756">
    <property type="entry name" value="Ig_E-set"/>
</dbReference>
<feature type="transmembrane region" description="Helical" evidence="6">
    <location>
        <begin position="163"/>
        <end position="181"/>
    </location>
</feature>
<dbReference type="AlphaFoldDB" id="A0A7W9GBM2"/>
<dbReference type="Proteomes" id="UP000579153">
    <property type="component" value="Unassembled WGS sequence"/>
</dbReference>
<sequence>MAFLPRHLIGAALACALILIFPASPAFAHDALKSSSPAKNAQVDSVDEIELEYSASVKFPFVVLHDAAGKEVPLGKPVLDGPKVLTDVPQPLPPGPYVIAWRVVSSDGHPIEGEIPFSVKGSPSPSASPSSIGGGPTASTPPQAAGSAAAAGERPASSAGVPGWIWGGLAVLVVLGAFVLIRTARRGPDREEVDAD</sequence>
<evidence type="ECO:0000256" key="5">
    <source>
        <dbReference type="SAM" id="MobiDB-lite"/>
    </source>
</evidence>
<dbReference type="InterPro" id="IPR007348">
    <property type="entry name" value="CopC_dom"/>
</dbReference>
<dbReference type="GO" id="GO:0030313">
    <property type="term" value="C:cell envelope"/>
    <property type="evidence" value="ECO:0007669"/>
    <property type="project" value="UniProtKB-SubCell"/>
</dbReference>
<proteinExistence type="predicted"/>
<dbReference type="EMBL" id="JACHMB010000001">
    <property type="protein sequence ID" value="MBB5780696.1"/>
    <property type="molecule type" value="Genomic_DNA"/>
</dbReference>
<keyword evidence="2" id="KW-0479">Metal-binding</keyword>
<feature type="compositionally biased region" description="Low complexity" evidence="5">
    <location>
        <begin position="121"/>
        <end position="153"/>
    </location>
</feature>
<dbReference type="Pfam" id="PF04234">
    <property type="entry name" value="CopC"/>
    <property type="match status" value="1"/>
</dbReference>
<keyword evidence="6" id="KW-1133">Transmembrane helix</keyword>
<feature type="region of interest" description="Disordered" evidence="5">
    <location>
        <begin position="114"/>
        <end position="153"/>
    </location>
</feature>
<evidence type="ECO:0000313" key="10">
    <source>
        <dbReference type="Proteomes" id="UP000579153"/>
    </source>
</evidence>
<organism evidence="9 10">
    <name type="scientific">Nonomuraea jabiensis</name>
    <dbReference type="NCBI Taxonomy" id="882448"/>
    <lineage>
        <taxon>Bacteria</taxon>
        <taxon>Bacillati</taxon>
        <taxon>Actinomycetota</taxon>
        <taxon>Actinomycetes</taxon>
        <taxon>Streptosporangiales</taxon>
        <taxon>Streptosporangiaceae</taxon>
        <taxon>Nonomuraea</taxon>
    </lineage>
</organism>
<dbReference type="GO" id="GO:0046688">
    <property type="term" value="P:response to copper ion"/>
    <property type="evidence" value="ECO:0007669"/>
    <property type="project" value="InterPro"/>
</dbReference>
<feature type="domain" description="CopC" evidence="8">
    <location>
        <begin position="29"/>
        <end position="119"/>
    </location>
</feature>
<evidence type="ECO:0000256" key="1">
    <source>
        <dbReference type="ARBA" id="ARBA00004196"/>
    </source>
</evidence>
<keyword evidence="10" id="KW-1185">Reference proteome</keyword>
<keyword evidence="6" id="KW-0812">Transmembrane</keyword>
<keyword evidence="4" id="KW-0186">Copper</keyword>
<dbReference type="PANTHER" id="PTHR34820">
    <property type="entry name" value="INNER MEMBRANE PROTEIN YEBZ"/>
    <property type="match status" value="1"/>
</dbReference>
<evidence type="ECO:0000256" key="7">
    <source>
        <dbReference type="SAM" id="SignalP"/>
    </source>
</evidence>
<keyword evidence="3 7" id="KW-0732">Signal</keyword>
<evidence type="ECO:0000259" key="8">
    <source>
        <dbReference type="Pfam" id="PF04234"/>
    </source>
</evidence>
<dbReference type="GO" id="GO:0005886">
    <property type="term" value="C:plasma membrane"/>
    <property type="evidence" value="ECO:0007669"/>
    <property type="project" value="TreeGrafter"/>
</dbReference>
<accession>A0A7W9GBM2</accession>
<dbReference type="Gene3D" id="2.60.40.1220">
    <property type="match status" value="1"/>
</dbReference>
<comment type="caution">
    <text evidence="9">The sequence shown here is derived from an EMBL/GenBank/DDBJ whole genome shotgun (WGS) entry which is preliminary data.</text>
</comment>
<comment type="subcellular location">
    <subcellularLocation>
        <location evidence="1">Cell envelope</location>
    </subcellularLocation>
</comment>
<dbReference type="RefSeq" id="WP_185074118.1">
    <property type="nucleotide sequence ID" value="NZ_JACHMB010000001.1"/>
</dbReference>
<evidence type="ECO:0000256" key="6">
    <source>
        <dbReference type="SAM" id="Phobius"/>
    </source>
</evidence>
<dbReference type="InterPro" id="IPR032694">
    <property type="entry name" value="CopC/D"/>
</dbReference>
<name>A0A7W9GBM2_9ACTN</name>
<dbReference type="PANTHER" id="PTHR34820:SF4">
    <property type="entry name" value="INNER MEMBRANE PROTEIN YEBZ"/>
    <property type="match status" value="1"/>
</dbReference>
<protein>
    <submittedName>
        <fullName evidence="9">Methionine-rich copper-binding protein CopC</fullName>
    </submittedName>
</protein>